<dbReference type="GO" id="GO:0006508">
    <property type="term" value="P:proteolysis"/>
    <property type="evidence" value="ECO:0007669"/>
    <property type="project" value="UniProtKB-KW"/>
</dbReference>
<dbReference type="Pfam" id="PF02163">
    <property type="entry name" value="Peptidase_M50"/>
    <property type="match status" value="1"/>
</dbReference>
<feature type="transmembrane region" description="Helical" evidence="10">
    <location>
        <begin position="28"/>
        <end position="48"/>
    </location>
</feature>
<evidence type="ECO:0000256" key="5">
    <source>
        <dbReference type="ARBA" id="ARBA00022692"/>
    </source>
</evidence>
<dbReference type="PANTHER" id="PTHR31412">
    <property type="entry name" value="ZINC METALLOPROTEASE EGY1"/>
    <property type="match status" value="1"/>
</dbReference>
<dbReference type="EMBL" id="JAZAQF010000035">
    <property type="protein sequence ID" value="MFG3817345.1"/>
    <property type="molecule type" value="Genomic_DNA"/>
</dbReference>
<evidence type="ECO:0000256" key="2">
    <source>
        <dbReference type="ARBA" id="ARBA00004141"/>
    </source>
</evidence>
<proteinExistence type="inferred from homology"/>
<keyword evidence="5 10" id="KW-0812">Transmembrane</keyword>
<dbReference type="PANTHER" id="PTHR31412:SF0">
    <property type="entry name" value="ZINC METALLOPROTEASE EGY1, CHLOROPLASTIC-RELATED"/>
    <property type="match status" value="1"/>
</dbReference>
<dbReference type="GO" id="GO:0008233">
    <property type="term" value="F:peptidase activity"/>
    <property type="evidence" value="ECO:0007669"/>
    <property type="project" value="UniProtKB-KW"/>
</dbReference>
<keyword evidence="9 10" id="KW-0472">Membrane</keyword>
<feature type="transmembrane region" description="Helical" evidence="10">
    <location>
        <begin position="423"/>
        <end position="444"/>
    </location>
</feature>
<feature type="transmembrane region" description="Helical" evidence="10">
    <location>
        <begin position="261"/>
        <end position="281"/>
    </location>
</feature>
<feature type="transmembrane region" description="Helical" evidence="10">
    <location>
        <begin position="323"/>
        <end position="345"/>
    </location>
</feature>
<feature type="transmembrane region" description="Helical" evidence="10">
    <location>
        <begin position="55"/>
        <end position="74"/>
    </location>
</feature>
<name>A0ABW7C862_9CYAN</name>
<feature type="transmembrane region" description="Helical" evidence="10">
    <location>
        <begin position="293"/>
        <end position="311"/>
    </location>
</feature>
<dbReference type="InterPro" id="IPR008915">
    <property type="entry name" value="Peptidase_M50"/>
</dbReference>
<evidence type="ECO:0000313" key="13">
    <source>
        <dbReference type="Proteomes" id="UP001604335"/>
    </source>
</evidence>
<sequence length="506" mass="54773">MIVWLVLIGIVAYFIVRQSVSGITRASVWVLWLVMMAPALIWTAWTLANGPGQPVPPWLALPPFIACPLIYVWLVQQGRSARPQQPTNGDLESPISVLADPSSPAEALALAQALGSAKISPRLLDRTEEASLQDCFPWSVFYLSSVEHRPQAALCYGQLRAEPALAYRTVCDKIRQKFSDRFLVIFQEGQNGKPFFALVPNPQRTPLGQALSKEPPLWKQVVWSVGLLGLSLLSMTLMGAEMLRNPKLDLVRDWAFIQSGAPYAIGLLLVLGAHELGHYWAAKRHRVSVSLPLFIPIPALLGTLGAFTPLRSPMPHRRAMFDVGFWGAIGGLLVALPLLVWGLAHSTVVNPLPGSGLLNWRSIDPSYSIALTLISKATLGAALTPGKAIALHPIALAGYIGLWLGAFHLLPLGSLDGGRIVRAMLGTQGAMLVGHITRFAVLALALARSEFLALALLVFFLPAISQPALDDVTPLDDRRDGLGFLALAVLVLVVLPAPRLLLSWLS</sequence>
<keyword evidence="6" id="KW-0378">Hydrolase</keyword>
<evidence type="ECO:0000256" key="9">
    <source>
        <dbReference type="ARBA" id="ARBA00023136"/>
    </source>
</evidence>
<feature type="transmembrane region" description="Helical" evidence="10">
    <location>
        <begin position="390"/>
        <end position="411"/>
    </location>
</feature>
<evidence type="ECO:0000313" key="12">
    <source>
        <dbReference type="EMBL" id="MFG3817345.1"/>
    </source>
</evidence>
<dbReference type="RefSeq" id="WP_393011610.1">
    <property type="nucleotide sequence ID" value="NZ_JAZAQF010000035.1"/>
</dbReference>
<comment type="similarity">
    <text evidence="3">Belongs to the peptidase M50B family.</text>
</comment>
<organism evidence="12 13">
    <name type="scientific">Limnothrix redekei LRLZ20PSL1</name>
    <dbReference type="NCBI Taxonomy" id="3112953"/>
    <lineage>
        <taxon>Bacteria</taxon>
        <taxon>Bacillati</taxon>
        <taxon>Cyanobacteriota</taxon>
        <taxon>Cyanophyceae</taxon>
        <taxon>Pseudanabaenales</taxon>
        <taxon>Pseudanabaenaceae</taxon>
        <taxon>Limnothrix</taxon>
    </lineage>
</organism>
<evidence type="ECO:0000256" key="1">
    <source>
        <dbReference type="ARBA" id="ARBA00001947"/>
    </source>
</evidence>
<evidence type="ECO:0000256" key="6">
    <source>
        <dbReference type="ARBA" id="ARBA00022801"/>
    </source>
</evidence>
<feature type="transmembrane region" description="Helical" evidence="10">
    <location>
        <begin position="451"/>
        <end position="469"/>
    </location>
</feature>
<gene>
    <name evidence="12" type="ORF">VPK24_06815</name>
</gene>
<feature type="transmembrane region" description="Helical" evidence="10">
    <location>
        <begin position="221"/>
        <end position="240"/>
    </location>
</feature>
<feature type="domain" description="Peptidase M50" evidence="11">
    <location>
        <begin position="263"/>
        <end position="426"/>
    </location>
</feature>
<dbReference type="InterPro" id="IPR044838">
    <property type="entry name" value="EGY1-like"/>
</dbReference>
<evidence type="ECO:0000256" key="4">
    <source>
        <dbReference type="ARBA" id="ARBA00022670"/>
    </source>
</evidence>
<dbReference type="Proteomes" id="UP001604335">
    <property type="component" value="Unassembled WGS sequence"/>
</dbReference>
<evidence type="ECO:0000256" key="10">
    <source>
        <dbReference type="SAM" id="Phobius"/>
    </source>
</evidence>
<evidence type="ECO:0000256" key="7">
    <source>
        <dbReference type="ARBA" id="ARBA00022946"/>
    </source>
</evidence>
<keyword evidence="4 12" id="KW-0645">Protease</keyword>
<comment type="subcellular location">
    <subcellularLocation>
        <location evidence="2">Membrane</location>
        <topology evidence="2">Multi-pass membrane protein</topology>
    </subcellularLocation>
</comment>
<evidence type="ECO:0000256" key="3">
    <source>
        <dbReference type="ARBA" id="ARBA00007931"/>
    </source>
</evidence>
<protein>
    <submittedName>
        <fullName evidence="12">Site-2 protease family protein</fullName>
    </submittedName>
</protein>
<comment type="cofactor">
    <cofactor evidence="1">
        <name>Zn(2+)</name>
        <dbReference type="ChEBI" id="CHEBI:29105"/>
    </cofactor>
</comment>
<feature type="transmembrane region" description="Helical" evidence="10">
    <location>
        <begin position="481"/>
        <end position="502"/>
    </location>
</feature>
<accession>A0ABW7C862</accession>
<keyword evidence="8 10" id="KW-1133">Transmembrane helix</keyword>
<evidence type="ECO:0000259" key="11">
    <source>
        <dbReference type="Pfam" id="PF02163"/>
    </source>
</evidence>
<dbReference type="CDD" id="cd06160">
    <property type="entry name" value="S2P-M50_like_2"/>
    <property type="match status" value="1"/>
</dbReference>
<keyword evidence="7" id="KW-0809">Transit peptide</keyword>
<evidence type="ECO:0000256" key="8">
    <source>
        <dbReference type="ARBA" id="ARBA00022989"/>
    </source>
</evidence>
<keyword evidence="13" id="KW-1185">Reference proteome</keyword>
<reference evidence="13" key="1">
    <citation type="journal article" date="2024" name="Algal Res.">
        <title>Biochemical, toxicological and genomic investigation of a high-biomass producing Limnothrix strain isolated from Italian shallow drinking water reservoir.</title>
        <authorList>
            <person name="Simonazzi M."/>
            <person name="Shishido T.K."/>
            <person name="Delbaje E."/>
            <person name="Wahlsten M."/>
            <person name="Fewer D.P."/>
            <person name="Sivonen K."/>
            <person name="Pezzolesi L."/>
            <person name="Pistocchi R."/>
        </authorList>
    </citation>
    <scope>NUCLEOTIDE SEQUENCE [LARGE SCALE GENOMIC DNA]</scope>
    <source>
        <strain evidence="13">LRLZ20PSL1</strain>
    </source>
</reference>
<comment type="caution">
    <text evidence="12">The sequence shown here is derived from an EMBL/GenBank/DDBJ whole genome shotgun (WGS) entry which is preliminary data.</text>
</comment>